<keyword evidence="2" id="KW-1185">Reference proteome</keyword>
<organism evidence="1 2">
    <name type="scientific">Oceanicoccus sagamiensis</name>
    <dbReference type="NCBI Taxonomy" id="716816"/>
    <lineage>
        <taxon>Bacteria</taxon>
        <taxon>Pseudomonadati</taxon>
        <taxon>Pseudomonadota</taxon>
        <taxon>Gammaproteobacteria</taxon>
        <taxon>Cellvibrionales</taxon>
        <taxon>Spongiibacteraceae</taxon>
        <taxon>Oceanicoccus</taxon>
    </lineage>
</organism>
<dbReference type="KEGG" id="osg:BST96_04390"/>
<dbReference type="STRING" id="716816.BST96_04390"/>
<proteinExistence type="predicted"/>
<dbReference type="AlphaFoldDB" id="A0A1X9NEP8"/>
<protein>
    <submittedName>
        <fullName evidence="1">Uncharacterized protein</fullName>
    </submittedName>
</protein>
<sequence>MIAACAPQADNTAAVEKNTMPIDNTPVVGPTPIEERIAIVNTGWGTPIGNSPEYREGLGNRAYRGPRQTSEQEKCTESYLGEWPYRVKQGLIPYAVAYKTPMLEKLYDGLGVYKYDAEAKTYTNIVYPKMILTSNEVRKMKIKPATTIKLPIERLNLNPDPRTGEDYLSDYFVIKHPNGIHDLDEIGRLTDVRLTFVEGMDPNEEPHLNETYVILHSGTKKILVDMFGDKIDFRTGYYESVPGQSVRHDDLAVQMVREGHKKMVVSRETTDYNNYAIYTMGRGWIDYTLCMNDIEIGKDKDIEIHDVRQVGRNPEYNKLVVDLVAKHIKNFPEGEEVSILYTNYGMPWPGGNPNGNMSSPQPLAKETFHENGFNNFLSAKHYLIAAFDESNGGKWKLNFSKSGGTGGEESRTNSLYSYAMQGTNKVSFEDDPLDFPNIRENLDIAIPKDKRKNIIIVTSHWFGDNEDTKVVIRDLNNLPYNSKEEFKNHEFWVSWCERYTEDGTVEQQVIEDTAQCDDDWTRITLTDVFYKQIPDFNVGYAMRIRGAVERYGVFPNLDIDIAAEGAITKAGGGAVEVTQGELAGAKLWVHPDYKPGIPEDLTYFDVFKPKGRYKNVGEDAFRPFNEFTKPEDHAWSAWDDFTGYIGTQGMAKPGVALKAPKAAISSVIYFGPYRTLFNAPSVITMPYDKSKVSDAANIQVMIYNDLTSEYDPVYGVPGGQPMRVDEAAGTVSFDVQALGNFVLVQGS</sequence>
<name>A0A1X9NEP8_9GAMM</name>
<dbReference type="EMBL" id="CP019343">
    <property type="protein sequence ID" value="ARN73417.1"/>
    <property type="molecule type" value="Genomic_DNA"/>
</dbReference>
<gene>
    <name evidence="1" type="ORF">BST96_04390</name>
</gene>
<accession>A0A1X9NEP8</accession>
<dbReference type="Proteomes" id="UP000193450">
    <property type="component" value="Chromosome"/>
</dbReference>
<reference evidence="1 2" key="1">
    <citation type="submission" date="2016-11" db="EMBL/GenBank/DDBJ databases">
        <title>Trade-off between light-utilization and light-protection in marine flavobacteria.</title>
        <authorList>
            <person name="Kumagai Y."/>
        </authorList>
    </citation>
    <scope>NUCLEOTIDE SEQUENCE [LARGE SCALE GENOMIC DNA]</scope>
    <source>
        <strain evidence="1 2">NBRC 107125</strain>
    </source>
</reference>
<evidence type="ECO:0000313" key="1">
    <source>
        <dbReference type="EMBL" id="ARN73417.1"/>
    </source>
</evidence>
<evidence type="ECO:0000313" key="2">
    <source>
        <dbReference type="Proteomes" id="UP000193450"/>
    </source>
</evidence>